<comment type="subcellular location">
    <subcellularLocation>
        <location evidence="1">Membrane</location>
        <topology evidence="1">Multi-pass membrane protein</topology>
    </subcellularLocation>
</comment>
<gene>
    <name evidence="7" type="ORF">PG994_003810</name>
</gene>
<dbReference type="PANTHER" id="PTHR31465:SF11">
    <property type="entry name" value="DOMAIN PROTEIN, PUTATIVE (AFU_ORTHOLOGUE AFUA_3G10770)-RELATED"/>
    <property type="match status" value="1"/>
</dbReference>
<name>A0ABR1VZA5_9PEZI</name>
<feature type="transmembrane region" description="Helical" evidence="6">
    <location>
        <begin position="66"/>
        <end position="83"/>
    </location>
</feature>
<feature type="region of interest" description="Disordered" evidence="5">
    <location>
        <begin position="296"/>
        <end position="332"/>
    </location>
</feature>
<evidence type="ECO:0000313" key="8">
    <source>
        <dbReference type="Proteomes" id="UP001480595"/>
    </source>
</evidence>
<feature type="transmembrane region" description="Helical" evidence="6">
    <location>
        <begin position="177"/>
        <end position="201"/>
    </location>
</feature>
<feature type="transmembrane region" description="Helical" evidence="6">
    <location>
        <begin position="136"/>
        <end position="157"/>
    </location>
</feature>
<keyword evidence="8" id="KW-1185">Reference proteome</keyword>
<evidence type="ECO:0000256" key="6">
    <source>
        <dbReference type="SAM" id="Phobius"/>
    </source>
</evidence>
<protein>
    <submittedName>
        <fullName evidence="7">Uncharacterized protein</fullName>
    </submittedName>
</protein>
<proteinExistence type="predicted"/>
<feature type="transmembrane region" description="Helical" evidence="6">
    <location>
        <begin position="261"/>
        <end position="279"/>
    </location>
</feature>
<evidence type="ECO:0000256" key="1">
    <source>
        <dbReference type="ARBA" id="ARBA00004141"/>
    </source>
</evidence>
<reference evidence="7 8" key="1">
    <citation type="submission" date="2023-01" db="EMBL/GenBank/DDBJ databases">
        <title>Analysis of 21 Apiospora genomes using comparative genomics revels a genus with tremendous synthesis potential of carbohydrate active enzymes and secondary metabolites.</title>
        <authorList>
            <person name="Sorensen T."/>
        </authorList>
    </citation>
    <scope>NUCLEOTIDE SEQUENCE [LARGE SCALE GENOMIC DNA]</scope>
    <source>
        <strain evidence="7 8">CBS 135458</strain>
    </source>
</reference>
<comment type="caution">
    <text evidence="7">The sequence shown here is derived from an EMBL/GenBank/DDBJ whole genome shotgun (WGS) entry which is preliminary data.</text>
</comment>
<accession>A0ABR1VZA5</accession>
<feature type="transmembrane region" description="Helical" evidence="6">
    <location>
        <begin position="103"/>
        <end position="124"/>
    </location>
</feature>
<dbReference type="GeneID" id="92088282"/>
<sequence>MGNTADFLASLPEPIRNPNNCYAEKLAGIPYSYGYRPSLAAGVSFIVLFAFAVVYHLVLSHNKKRWASVALAYGAATEMIGWIGRTWGSQCPYNQHAYLMQMIPLTIAPVFFTAALYMLLGQLIQVSGPESSVLPARLYTIVFLTSAFLSLLIQLVGGAVTASASSKGEVTPAGVNTIVAGLVFQLATMVVFAGLAVDFLRRISSSRSSSIGGGGGGRSLKNYYTVLAALFISLTCIVVRSLFRVVELTWMGPSMLHERNFVALDAFLMVAAVWVFIILDPARIIDQNADLLPPPAAHQSSLGKEVEEEEVEGGRGSSSNEGKGYSVQHHAY</sequence>
<dbReference type="RefSeq" id="XP_066719497.1">
    <property type="nucleotide sequence ID" value="XM_066855219.1"/>
</dbReference>
<feature type="transmembrane region" description="Helical" evidence="6">
    <location>
        <begin position="39"/>
        <end position="59"/>
    </location>
</feature>
<dbReference type="InterPro" id="IPR007568">
    <property type="entry name" value="RTA1"/>
</dbReference>
<dbReference type="PANTHER" id="PTHR31465">
    <property type="entry name" value="PROTEIN RTA1-RELATED"/>
    <property type="match status" value="1"/>
</dbReference>
<dbReference type="Proteomes" id="UP001480595">
    <property type="component" value="Unassembled WGS sequence"/>
</dbReference>
<keyword evidence="4 6" id="KW-0472">Membrane</keyword>
<evidence type="ECO:0000256" key="5">
    <source>
        <dbReference type="SAM" id="MobiDB-lite"/>
    </source>
</evidence>
<feature type="transmembrane region" description="Helical" evidence="6">
    <location>
        <begin position="222"/>
        <end position="241"/>
    </location>
</feature>
<organism evidence="7 8">
    <name type="scientific">Apiospora phragmitis</name>
    <dbReference type="NCBI Taxonomy" id="2905665"/>
    <lineage>
        <taxon>Eukaryota</taxon>
        <taxon>Fungi</taxon>
        <taxon>Dikarya</taxon>
        <taxon>Ascomycota</taxon>
        <taxon>Pezizomycotina</taxon>
        <taxon>Sordariomycetes</taxon>
        <taxon>Xylariomycetidae</taxon>
        <taxon>Amphisphaeriales</taxon>
        <taxon>Apiosporaceae</taxon>
        <taxon>Apiospora</taxon>
    </lineage>
</organism>
<dbReference type="EMBL" id="JAQQWL010000004">
    <property type="protein sequence ID" value="KAK8076538.1"/>
    <property type="molecule type" value="Genomic_DNA"/>
</dbReference>
<keyword evidence="3 6" id="KW-1133">Transmembrane helix</keyword>
<evidence type="ECO:0000256" key="4">
    <source>
        <dbReference type="ARBA" id="ARBA00023136"/>
    </source>
</evidence>
<evidence type="ECO:0000256" key="3">
    <source>
        <dbReference type="ARBA" id="ARBA00022989"/>
    </source>
</evidence>
<evidence type="ECO:0000313" key="7">
    <source>
        <dbReference type="EMBL" id="KAK8076538.1"/>
    </source>
</evidence>
<keyword evidence="2 6" id="KW-0812">Transmembrane</keyword>
<evidence type="ECO:0000256" key="2">
    <source>
        <dbReference type="ARBA" id="ARBA00022692"/>
    </source>
</evidence>
<dbReference type="Pfam" id="PF04479">
    <property type="entry name" value="RTA1"/>
    <property type="match status" value="1"/>
</dbReference>